<evidence type="ECO:0000259" key="9">
    <source>
        <dbReference type="PROSITE" id="PS50928"/>
    </source>
</evidence>
<dbReference type="Pfam" id="PF19300">
    <property type="entry name" value="BPD_transp_1_N"/>
    <property type="match status" value="1"/>
</dbReference>
<keyword evidence="7 8" id="KW-0472">Membrane</keyword>
<feature type="transmembrane region" description="Helical" evidence="8">
    <location>
        <begin position="212"/>
        <end position="232"/>
    </location>
</feature>
<gene>
    <name evidence="10" type="primary">yddR</name>
    <name evidence="10" type="ordered locus">PAJ_2979</name>
</gene>
<dbReference type="InterPro" id="IPR035906">
    <property type="entry name" value="MetI-like_sf"/>
</dbReference>
<name>A0A0H3L1A8_PANAA</name>
<dbReference type="InterPro" id="IPR045621">
    <property type="entry name" value="BPD_transp_1_N"/>
</dbReference>
<evidence type="ECO:0000256" key="3">
    <source>
        <dbReference type="ARBA" id="ARBA00022475"/>
    </source>
</evidence>
<keyword evidence="4" id="KW-0997">Cell inner membrane</keyword>
<dbReference type="HOGENOM" id="CLU_036879_0_0_6"/>
<protein>
    <submittedName>
        <fullName evidence="10">Inner membrane ABC transporter permease protein YddR</fullName>
    </submittedName>
</protein>
<feature type="transmembrane region" description="Helical" evidence="8">
    <location>
        <begin position="318"/>
        <end position="342"/>
    </location>
</feature>
<keyword evidence="2 8" id="KW-0813">Transport</keyword>
<feature type="transmembrane region" description="Helical" evidence="8">
    <location>
        <begin position="24"/>
        <end position="44"/>
    </location>
</feature>
<dbReference type="eggNOG" id="COG0601">
    <property type="taxonomic scope" value="Bacteria"/>
</dbReference>
<dbReference type="PANTHER" id="PTHR43163:SF8">
    <property type="entry name" value="D,D-DIPEPTIDE TRANSPORT SYSTEM PERMEASE PROTEIN DDPB-RELATED"/>
    <property type="match status" value="1"/>
</dbReference>
<keyword evidence="6 8" id="KW-1133">Transmembrane helix</keyword>
<dbReference type="Proteomes" id="UP000006690">
    <property type="component" value="Chromosome"/>
</dbReference>
<evidence type="ECO:0000256" key="1">
    <source>
        <dbReference type="ARBA" id="ARBA00004429"/>
    </source>
</evidence>
<proteinExistence type="inferred from homology"/>
<evidence type="ECO:0000256" key="6">
    <source>
        <dbReference type="ARBA" id="ARBA00022989"/>
    </source>
</evidence>
<dbReference type="PATRIC" id="fig|932677.3.peg.3459"/>
<keyword evidence="3" id="KW-1003">Cell membrane</keyword>
<keyword evidence="5 8" id="KW-0812">Transmembrane</keyword>
<reference evidence="11" key="1">
    <citation type="journal article" date="2012" name="Appl. Microbiol. Biotechnol.">
        <title>The complete genome sequence of Pantoea ananatis AJ13355, an organism with great biotechnological potential.</title>
        <authorList>
            <person name="Hara Y."/>
            <person name="Kadotani N."/>
            <person name="Izui H."/>
            <person name="Katashkina J.I."/>
            <person name="Kuvaeva T.M."/>
            <person name="Andreeva I.G."/>
            <person name="Golubeva L.I."/>
            <person name="Malko D.B."/>
            <person name="Makeev V.J."/>
            <person name="Mashko S.V."/>
            <person name="Kozlov Y.I."/>
        </authorList>
    </citation>
    <scope>NUCLEOTIDE SEQUENCE [LARGE SCALE GENOMIC DNA]</scope>
    <source>
        <strain evidence="11">AJ13355</strain>
    </source>
</reference>
<evidence type="ECO:0000313" key="11">
    <source>
        <dbReference type="Proteomes" id="UP000006690"/>
    </source>
</evidence>
<feature type="transmembrane region" description="Helical" evidence="8">
    <location>
        <begin position="148"/>
        <end position="170"/>
    </location>
</feature>
<dbReference type="SUPFAM" id="SSF161098">
    <property type="entry name" value="MetI-like"/>
    <property type="match status" value="1"/>
</dbReference>
<dbReference type="GO" id="GO:0005886">
    <property type="term" value="C:plasma membrane"/>
    <property type="evidence" value="ECO:0007669"/>
    <property type="project" value="UniProtKB-SubCell"/>
</dbReference>
<feature type="transmembrane region" description="Helical" evidence="8">
    <location>
        <begin position="275"/>
        <end position="298"/>
    </location>
</feature>
<dbReference type="KEGG" id="paj:PAJ_2979"/>
<dbReference type="GO" id="GO:0071916">
    <property type="term" value="F:dipeptide transmembrane transporter activity"/>
    <property type="evidence" value="ECO:0007669"/>
    <property type="project" value="TreeGrafter"/>
</dbReference>
<dbReference type="Pfam" id="PF00528">
    <property type="entry name" value="BPD_transp_1"/>
    <property type="match status" value="1"/>
</dbReference>
<evidence type="ECO:0000256" key="8">
    <source>
        <dbReference type="RuleBase" id="RU363032"/>
    </source>
</evidence>
<dbReference type="EMBL" id="AP012032">
    <property type="protein sequence ID" value="BAK13059.1"/>
    <property type="molecule type" value="Genomic_DNA"/>
</dbReference>
<evidence type="ECO:0000256" key="2">
    <source>
        <dbReference type="ARBA" id="ARBA00022448"/>
    </source>
</evidence>
<dbReference type="PANTHER" id="PTHR43163">
    <property type="entry name" value="DIPEPTIDE TRANSPORT SYSTEM PERMEASE PROTEIN DPPB-RELATED"/>
    <property type="match status" value="1"/>
</dbReference>
<dbReference type="CDD" id="cd06261">
    <property type="entry name" value="TM_PBP2"/>
    <property type="match status" value="1"/>
</dbReference>
<accession>A0A0H3L1A8</accession>
<evidence type="ECO:0000256" key="4">
    <source>
        <dbReference type="ARBA" id="ARBA00022519"/>
    </source>
</evidence>
<feature type="domain" description="ABC transmembrane type-1" evidence="9">
    <location>
        <begin position="109"/>
        <end position="339"/>
    </location>
</feature>
<comment type="subcellular location">
    <subcellularLocation>
        <location evidence="1">Cell inner membrane</location>
        <topology evidence="1">Multi-pass membrane protein</topology>
    </subcellularLocation>
    <subcellularLocation>
        <location evidence="8">Cell membrane</location>
        <topology evidence="8">Multi-pass membrane protein</topology>
    </subcellularLocation>
</comment>
<feature type="transmembrane region" description="Helical" evidence="8">
    <location>
        <begin position="107"/>
        <end position="136"/>
    </location>
</feature>
<dbReference type="Gene3D" id="1.10.3720.10">
    <property type="entry name" value="MetI-like"/>
    <property type="match status" value="1"/>
</dbReference>
<dbReference type="AlphaFoldDB" id="A0A0H3L1A8"/>
<comment type="similarity">
    <text evidence="8">Belongs to the binding-protein-dependent transport system permease family.</text>
</comment>
<evidence type="ECO:0000256" key="5">
    <source>
        <dbReference type="ARBA" id="ARBA00022692"/>
    </source>
</evidence>
<organism evidence="10 11">
    <name type="scientific">Pantoea ananatis (strain AJ13355)</name>
    <dbReference type="NCBI Taxonomy" id="932677"/>
    <lineage>
        <taxon>Bacteria</taxon>
        <taxon>Pseudomonadati</taxon>
        <taxon>Pseudomonadota</taxon>
        <taxon>Gammaproteobacteria</taxon>
        <taxon>Enterobacterales</taxon>
        <taxon>Erwiniaceae</taxon>
        <taxon>Pantoea</taxon>
    </lineage>
</organism>
<evidence type="ECO:0000313" key="10">
    <source>
        <dbReference type="EMBL" id="BAK13059.1"/>
    </source>
</evidence>
<dbReference type="PROSITE" id="PS50928">
    <property type="entry name" value="ABC_TM1"/>
    <property type="match status" value="1"/>
</dbReference>
<sequence>MQGLPGPAEEDMMSYWSLLRQRSWGLLLVVAGVCVITFIISHLIPGDPARLLAGDRASDEIVQHIRQQLGLDLPLWQQFIRYVEQLLHGDLGTSIRTGRPVLDDLRAFFPATLELAFCALTIALLVGVPLGVLSAVYRNRWLDHLVRLLALTGISTPAFWLGLGAIVLFYGKLNLLPGGGRLDDWLDPPTRVTGFYLIDALLEGNIEVFFNALQHLILPATTLAFVHLGIVARQIRSAMLEQLSEDYIRTALASGLPKWTIVVRYALPNALIPSVTVLGLALGDLLYGAVLTETVFAWPGMGAYVVSSIQALDFPAVMGFAIVVSFAYVLVNLFVDLLYLWIDPRMGRGA</sequence>
<dbReference type="InterPro" id="IPR000515">
    <property type="entry name" value="MetI-like"/>
</dbReference>
<evidence type="ECO:0000256" key="7">
    <source>
        <dbReference type="ARBA" id="ARBA00023136"/>
    </source>
</evidence>